<dbReference type="Gene3D" id="2.40.50.140">
    <property type="entry name" value="Nucleic acid-binding proteins"/>
    <property type="match status" value="1"/>
</dbReference>
<sequence>MSIPDVVDCNCLRPCIAELLRTRHCPESLTLRVDKIAVDAVHGLHESMADGTPSQYAYRLLVTDGELSIQAVVNRKYHHLLNGQSADPGQLIQLKKYSVERAPKLNGLGQAAFLAIEEYTHIGYTYAIDNEQHQLKEESVVLKRSRRSSPSASDDHRADADVDQLHSNKRRAGPGRDSGHRGSTSKGARVEFRVQNSSDNIEEDSDSFETSAIFDTNVLRRREAVRDASGISQLHWANNRLVLDHGRRERSRNIDNNDVHQTDMPPESIVSEGESKQDKKPLTGARPGTTVLNTESVESLDLPQPLKLHNLSSLLDPENILPRRNYKCKVFAVISWVSPGTLKRQGLPEKRHIKVHDPSVARRYSGISISIFVNARHFKPEVGTIALFAGLTAQKWDGEVILNAYEKDCVGADWYIDDEQRLRAEGLAVDELKTWWNERMARRNVQSTST</sequence>
<dbReference type="OrthoDB" id="1918685at2759"/>
<protein>
    <submittedName>
        <fullName evidence="2">Uncharacterized protein</fullName>
    </submittedName>
</protein>
<name>A0A0G2EY29_PHACM</name>
<reference evidence="2 3" key="2">
    <citation type="submission" date="2015-05" db="EMBL/GenBank/DDBJ databases">
        <authorList>
            <person name="Morales-Cruz A."/>
            <person name="Amrine K.C."/>
            <person name="Cantu D."/>
        </authorList>
    </citation>
    <scope>NUCLEOTIDE SEQUENCE [LARGE SCALE GENOMIC DNA]</scope>
    <source>
        <strain evidence="2">UCRPC4</strain>
    </source>
</reference>
<gene>
    <name evidence="2" type="ORF">UCRPC4_g01299</name>
</gene>
<reference evidence="2 3" key="1">
    <citation type="submission" date="2015-05" db="EMBL/GenBank/DDBJ databases">
        <title>Distinctive expansion of gene families associated with plant cell wall degradation and secondary metabolism in the genomes of grapevine trunk pathogens.</title>
        <authorList>
            <person name="Lawrence D.P."/>
            <person name="Travadon R."/>
            <person name="Rolshausen P.E."/>
            <person name="Baumgartner K."/>
        </authorList>
    </citation>
    <scope>NUCLEOTIDE SEQUENCE [LARGE SCALE GENOMIC DNA]</scope>
    <source>
        <strain evidence="2">UCRPC4</strain>
    </source>
</reference>
<dbReference type="AlphaFoldDB" id="A0A0G2EY29"/>
<keyword evidence="3" id="KW-1185">Reference proteome</keyword>
<evidence type="ECO:0000256" key="1">
    <source>
        <dbReference type="SAM" id="MobiDB-lite"/>
    </source>
</evidence>
<feature type="compositionally biased region" description="Basic and acidic residues" evidence="1">
    <location>
        <begin position="153"/>
        <end position="166"/>
    </location>
</feature>
<evidence type="ECO:0000313" key="3">
    <source>
        <dbReference type="Proteomes" id="UP000053317"/>
    </source>
</evidence>
<feature type="compositionally biased region" description="Basic and acidic residues" evidence="1">
    <location>
        <begin position="252"/>
        <end position="261"/>
    </location>
</feature>
<feature type="region of interest" description="Disordered" evidence="1">
    <location>
        <begin position="139"/>
        <end position="207"/>
    </location>
</feature>
<dbReference type="InterPro" id="IPR012340">
    <property type="entry name" value="NA-bd_OB-fold"/>
</dbReference>
<dbReference type="EMBL" id="LCWF01000030">
    <property type="protein sequence ID" value="KKY27074.1"/>
    <property type="molecule type" value="Genomic_DNA"/>
</dbReference>
<accession>A0A0G2EY29</accession>
<evidence type="ECO:0000313" key="2">
    <source>
        <dbReference type="EMBL" id="KKY27074.1"/>
    </source>
</evidence>
<dbReference type="Proteomes" id="UP000053317">
    <property type="component" value="Unassembled WGS sequence"/>
</dbReference>
<organism evidence="2 3">
    <name type="scientific">Phaeomoniella chlamydospora</name>
    <name type="common">Phaeoacremonium chlamydosporum</name>
    <dbReference type="NCBI Taxonomy" id="158046"/>
    <lineage>
        <taxon>Eukaryota</taxon>
        <taxon>Fungi</taxon>
        <taxon>Dikarya</taxon>
        <taxon>Ascomycota</taxon>
        <taxon>Pezizomycotina</taxon>
        <taxon>Eurotiomycetes</taxon>
        <taxon>Chaetothyriomycetidae</taxon>
        <taxon>Phaeomoniellales</taxon>
        <taxon>Phaeomoniellaceae</taxon>
        <taxon>Phaeomoniella</taxon>
    </lineage>
</organism>
<comment type="caution">
    <text evidence="2">The sequence shown here is derived from an EMBL/GenBank/DDBJ whole genome shotgun (WGS) entry which is preliminary data.</text>
</comment>
<proteinExistence type="predicted"/>
<feature type="region of interest" description="Disordered" evidence="1">
    <location>
        <begin position="252"/>
        <end position="289"/>
    </location>
</feature>